<evidence type="ECO:0000313" key="2">
    <source>
        <dbReference type="Proteomes" id="UP001459204"/>
    </source>
</evidence>
<accession>A0ABU9J397</accession>
<organism evidence="1 2">
    <name type="scientific">Pseudoxanthomonas putridarboris</name>
    <dbReference type="NCBI Taxonomy" id="752605"/>
    <lineage>
        <taxon>Bacteria</taxon>
        <taxon>Pseudomonadati</taxon>
        <taxon>Pseudomonadota</taxon>
        <taxon>Gammaproteobacteria</taxon>
        <taxon>Lysobacterales</taxon>
        <taxon>Lysobacteraceae</taxon>
        <taxon>Pseudoxanthomonas</taxon>
    </lineage>
</organism>
<gene>
    <name evidence="1" type="ORF">AAD027_15320</name>
</gene>
<name>A0ABU9J397_9GAMM</name>
<dbReference type="EMBL" id="JBBWWT010000008">
    <property type="protein sequence ID" value="MEL1265724.1"/>
    <property type="molecule type" value="Genomic_DNA"/>
</dbReference>
<proteinExistence type="predicted"/>
<evidence type="ECO:0000313" key="1">
    <source>
        <dbReference type="EMBL" id="MEL1265724.1"/>
    </source>
</evidence>
<dbReference type="RefSeq" id="WP_341726898.1">
    <property type="nucleotide sequence ID" value="NZ_JBBWWT010000008.1"/>
</dbReference>
<reference evidence="1 2" key="1">
    <citation type="submission" date="2024-04" db="EMBL/GenBank/DDBJ databases">
        <title>Draft genome sequence of Pseudoxanthomonas putridarboris WD12.</title>
        <authorList>
            <person name="Oh J."/>
        </authorList>
    </citation>
    <scope>NUCLEOTIDE SEQUENCE [LARGE SCALE GENOMIC DNA]</scope>
    <source>
        <strain evidence="1 2">WD12</strain>
    </source>
</reference>
<dbReference type="Proteomes" id="UP001459204">
    <property type="component" value="Unassembled WGS sequence"/>
</dbReference>
<sequence>MTQPTREEVILKLDRIDTALEAPDADRVAIMREARDWLAENPPKVAADALYYRERLQVIRGRHGVS</sequence>
<evidence type="ECO:0008006" key="3">
    <source>
        <dbReference type="Google" id="ProtNLM"/>
    </source>
</evidence>
<comment type="caution">
    <text evidence="1">The sequence shown here is derived from an EMBL/GenBank/DDBJ whole genome shotgun (WGS) entry which is preliminary data.</text>
</comment>
<protein>
    <recommendedName>
        <fullName evidence="3">Addiction module component</fullName>
    </recommendedName>
</protein>
<keyword evidence="2" id="KW-1185">Reference proteome</keyword>